<evidence type="ECO:0000313" key="17">
    <source>
        <dbReference type="EMBL" id="KAG9352909.1"/>
    </source>
</evidence>
<gene>
    <name evidence="17" type="ORF">JZ751_017485</name>
</gene>
<evidence type="ECO:0000259" key="16">
    <source>
        <dbReference type="PROSITE" id="PS50262"/>
    </source>
</evidence>
<keyword evidence="13" id="KW-0449">Lipoprotein</keyword>
<sequence length="335" mass="37891">MPGALPPAQALYIGMEVVIAVSSVIGNVMVVWAVKINRSLRDTTFCFIVSLALADIAVGALVIPLAITISIGLKTHFYSCLLVACTVLVLTQSSILALLAIAIDRYLRVKIPMSYKRVVTPRRAGVAVLLSWMVAFVVGLTPMLGWNNLQRLQENGSLDDLVVTCQFENVISMDYMVYFNFFGWVLPPLVLMLLIYVEIFYMIHRQLDKKVSTSHSDPSKYYGKELKLAKSLALVLFLFALSWLPLHILNCITLFCPSCQKPMFLIYIAILLTHGNSAVNPIVYAFRIKKFRTAFLKIWEQYVCCKEPARIRNHPSERLDSHIRRHQQQHGEDDI</sequence>
<evidence type="ECO:0000256" key="8">
    <source>
        <dbReference type="ARBA" id="ARBA00023139"/>
    </source>
</evidence>
<dbReference type="Proteomes" id="UP000824540">
    <property type="component" value="Unassembled WGS sequence"/>
</dbReference>
<accession>A0A8T2PKN9</accession>
<feature type="transmembrane region" description="Helical" evidence="15">
    <location>
        <begin position="181"/>
        <end position="203"/>
    </location>
</feature>
<name>A0A8T2PKN9_9TELE</name>
<dbReference type="OrthoDB" id="5984709at2759"/>
<dbReference type="Pfam" id="PF00001">
    <property type="entry name" value="7tm_1"/>
    <property type="match status" value="1"/>
</dbReference>
<dbReference type="PROSITE" id="PS50262">
    <property type="entry name" value="G_PROTEIN_RECEP_F1_2"/>
    <property type="match status" value="1"/>
</dbReference>
<evidence type="ECO:0000256" key="15">
    <source>
        <dbReference type="RuleBase" id="RU201114"/>
    </source>
</evidence>
<keyword evidence="5 15" id="KW-1133">Transmembrane helix</keyword>
<keyword evidence="3 15" id="KW-1003">Cell membrane</keyword>
<keyword evidence="18" id="KW-1185">Reference proteome</keyword>
<keyword evidence="11 15" id="KW-0325">Glycoprotein</keyword>
<dbReference type="InterPro" id="IPR017452">
    <property type="entry name" value="GPCR_Rhodpsn_7TM"/>
</dbReference>
<keyword evidence="10 15" id="KW-0675">Receptor</keyword>
<feature type="transmembrane region" description="Helical" evidence="15">
    <location>
        <begin position="124"/>
        <end position="146"/>
    </location>
</feature>
<dbReference type="InterPro" id="IPR001634">
    <property type="entry name" value="Adenosn_rcpt"/>
</dbReference>
<dbReference type="GO" id="GO:0030425">
    <property type="term" value="C:dendrite"/>
    <property type="evidence" value="ECO:0007669"/>
    <property type="project" value="TreeGrafter"/>
</dbReference>
<feature type="domain" description="G-protein coupled receptors family 1 profile" evidence="16">
    <location>
        <begin position="26"/>
        <end position="284"/>
    </location>
</feature>
<feature type="transmembrane region" description="Helical" evidence="15">
    <location>
        <begin position="264"/>
        <end position="286"/>
    </location>
</feature>
<dbReference type="PRINTS" id="PR00424">
    <property type="entry name" value="ADENOSINER"/>
</dbReference>
<evidence type="ECO:0000256" key="4">
    <source>
        <dbReference type="ARBA" id="ARBA00022692"/>
    </source>
</evidence>
<proteinExistence type="inferred from homology"/>
<protein>
    <recommendedName>
        <fullName evidence="2 15">Adenosine receptor A1</fullName>
    </recommendedName>
</protein>
<dbReference type="InterPro" id="IPR001068">
    <property type="entry name" value="Adeno_A1_rcpt"/>
</dbReference>
<evidence type="ECO:0000256" key="12">
    <source>
        <dbReference type="ARBA" id="ARBA00023224"/>
    </source>
</evidence>
<dbReference type="PANTHER" id="PTHR24246">
    <property type="entry name" value="OLFACTORY RECEPTOR AND ADENOSINE RECEPTOR"/>
    <property type="match status" value="1"/>
</dbReference>
<keyword evidence="9 15" id="KW-1015">Disulfide bond</keyword>
<dbReference type="FunFam" id="1.20.1070.10:FF:000061">
    <property type="entry name" value="Adenosine receptor A2"/>
    <property type="match status" value="1"/>
</dbReference>
<dbReference type="PRINTS" id="PR00237">
    <property type="entry name" value="GPCRRHODOPSN"/>
</dbReference>
<keyword evidence="8" id="KW-0564">Palmitate</keyword>
<dbReference type="GO" id="GO:0045202">
    <property type="term" value="C:synapse"/>
    <property type="evidence" value="ECO:0007669"/>
    <property type="project" value="TreeGrafter"/>
</dbReference>
<evidence type="ECO:0000313" key="18">
    <source>
        <dbReference type="Proteomes" id="UP000824540"/>
    </source>
</evidence>
<evidence type="ECO:0000256" key="5">
    <source>
        <dbReference type="ARBA" id="ARBA00022989"/>
    </source>
</evidence>
<feature type="transmembrane region" description="Helical" evidence="15">
    <location>
        <begin position="46"/>
        <end position="70"/>
    </location>
</feature>
<dbReference type="AlphaFoldDB" id="A0A8T2PKN9"/>
<dbReference type="PROSITE" id="PS00237">
    <property type="entry name" value="G_PROTEIN_RECEP_F1_1"/>
    <property type="match status" value="1"/>
</dbReference>
<evidence type="ECO:0000256" key="10">
    <source>
        <dbReference type="ARBA" id="ARBA00023170"/>
    </source>
</evidence>
<evidence type="ECO:0000256" key="9">
    <source>
        <dbReference type="ARBA" id="ARBA00023157"/>
    </source>
</evidence>
<dbReference type="PRINTS" id="PR00552">
    <property type="entry name" value="ADENOSINEA1R"/>
</dbReference>
<evidence type="ECO:0000256" key="1">
    <source>
        <dbReference type="ARBA" id="ARBA00004651"/>
    </source>
</evidence>
<dbReference type="Gene3D" id="1.20.1070.10">
    <property type="entry name" value="Rhodopsin 7-helix transmembrane proteins"/>
    <property type="match status" value="1"/>
</dbReference>
<dbReference type="GO" id="GO:0005886">
    <property type="term" value="C:plasma membrane"/>
    <property type="evidence" value="ECO:0007669"/>
    <property type="project" value="UniProtKB-SubCell"/>
</dbReference>
<comment type="caution">
    <text evidence="17">The sequence shown here is derived from an EMBL/GenBank/DDBJ whole genome shotgun (WGS) entry which is preliminary data.</text>
</comment>
<evidence type="ECO:0000256" key="14">
    <source>
        <dbReference type="ARBA" id="ARBA00025048"/>
    </source>
</evidence>
<keyword evidence="12 15" id="KW-0807">Transducer</keyword>
<feature type="transmembrane region" description="Helical" evidence="15">
    <location>
        <begin position="12"/>
        <end position="34"/>
    </location>
</feature>
<comment type="similarity">
    <text evidence="15">Belongs to the G-protein coupled receptor 1 family.</text>
</comment>
<comment type="subcellular location">
    <subcellularLocation>
        <location evidence="1 15">Cell membrane</location>
        <topology evidence="1 15">Multi-pass membrane protein</topology>
    </subcellularLocation>
</comment>
<dbReference type="SMART" id="SM01381">
    <property type="entry name" value="7TM_GPCR_Srsx"/>
    <property type="match status" value="1"/>
</dbReference>
<dbReference type="EMBL" id="JAFBMS010000004">
    <property type="protein sequence ID" value="KAG9352909.1"/>
    <property type="molecule type" value="Genomic_DNA"/>
</dbReference>
<evidence type="ECO:0000256" key="11">
    <source>
        <dbReference type="ARBA" id="ARBA00023180"/>
    </source>
</evidence>
<dbReference type="GO" id="GO:0001609">
    <property type="term" value="F:G protein-coupled adenosine receptor activity"/>
    <property type="evidence" value="ECO:0007669"/>
    <property type="project" value="UniProtKB-UniRule"/>
</dbReference>
<evidence type="ECO:0000256" key="2">
    <source>
        <dbReference type="ARBA" id="ARBA00021736"/>
    </source>
</evidence>
<comment type="function">
    <text evidence="14 15">Receptor for adenosine. The activity of this receptor is mediated by G proteins which inhibit adenylyl cyclase.</text>
</comment>
<reference evidence="17" key="1">
    <citation type="thesis" date="2021" institute="BYU ScholarsArchive" country="Provo, UT, USA">
        <title>Applications of and Algorithms for Genome Assembly and Genomic Analyses with an Emphasis on Marine Teleosts.</title>
        <authorList>
            <person name="Pickett B.D."/>
        </authorList>
    </citation>
    <scope>NUCLEOTIDE SEQUENCE</scope>
    <source>
        <strain evidence="17">HI-2016</strain>
    </source>
</reference>
<dbReference type="PANTHER" id="PTHR24246:SF1">
    <property type="entry name" value="ADENOSINE RECEPTOR A1"/>
    <property type="match status" value="1"/>
</dbReference>
<evidence type="ECO:0000256" key="3">
    <source>
        <dbReference type="ARBA" id="ARBA00022475"/>
    </source>
</evidence>
<evidence type="ECO:0000256" key="13">
    <source>
        <dbReference type="ARBA" id="ARBA00023288"/>
    </source>
</evidence>
<feature type="transmembrane region" description="Helical" evidence="15">
    <location>
        <begin position="76"/>
        <end position="103"/>
    </location>
</feature>
<evidence type="ECO:0000256" key="7">
    <source>
        <dbReference type="ARBA" id="ARBA00023136"/>
    </source>
</evidence>
<dbReference type="SUPFAM" id="SSF81321">
    <property type="entry name" value="Family A G protein-coupled receptor-like"/>
    <property type="match status" value="1"/>
</dbReference>
<evidence type="ECO:0000256" key="6">
    <source>
        <dbReference type="ARBA" id="ARBA00023040"/>
    </source>
</evidence>
<feature type="transmembrane region" description="Helical" evidence="15">
    <location>
        <begin position="228"/>
        <end position="244"/>
    </location>
</feature>
<organism evidence="17 18">
    <name type="scientific">Albula glossodonta</name>
    <name type="common">roundjaw bonefish</name>
    <dbReference type="NCBI Taxonomy" id="121402"/>
    <lineage>
        <taxon>Eukaryota</taxon>
        <taxon>Metazoa</taxon>
        <taxon>Chordata</taxon>
        <taxon>Craniata</taxon>
        <taxon>Vertebrata</taxon>
        <taxon>Euteleostomi</taxon>
        <taxon>Actinopterygii</taxon>
        <taxon>Neopterygii</taxon>
        <taxon>Teleostei</taxon>
        <taxon>Albuliformes</taxon>
        <taxon>Albulidae</taxon>
        <taxon>Albula</taxon>
    </lineage>
</organism>
<keyword evidence="6 15" id="KW-0297">G-protein coupled receptor</keyword>
<keyword evidence="7 15" id="KW-0472">Membrane</keyword>
<keyword evidence="4 15" id="KW-0812">Transmembrane</keyword>
<dbReference type="InterPro" id="IPR000276">
    <property type="entry name" value="GPCR_Rhodpsn"/>
</dbReference>